<evidence type="ECO:0000313" key="4">
    <source>
        <dbReference type="EMBL" id="KAL0636748.1"/>
    </source>
</evidence>
<evidence type="ECO:0000256" key="1">
    <source>
        <dbReference type="ARBA" id="ARBA00022679"/>
    </source>
</evidence>
<dbReference type="InterPro" id="IPR000182">
    <property type="entry name" value="GNAT_dom"/>
</dbReference>
<keyword evidence="1" id="KW-0808">Transferase</keyword>
<dbReference type="InterPro" id="IPR016181">
    <property type="entry name" value="Acyl_CoA_acyltransferase"/>
</dbReference>
<comment type="caution">
    <text evidence="4">The sequence shown here is derived from an EMBL/GenBank/DDBJ whole genome shotgun (WGS) entry which is preliminary data.</text>
</comment>
<dbReference type="Pfam" id="PF00583">
    <property type="entry name" value="Acetyltransf_1"/>
    <property type="match status" value="1"/>
</dbReference>
<name>A0ABR3GLD7_9PEZI</name>
<gene>
    <name evidence="4" type="ORF">Q9L58_004230</name>
</gene>
<dbReference type="PANTHER" id="PTHR42919">
    <property type="entry name" value="N-ALPHA-ACETYLTRANSFERASE"/>
    <property type="match status" value="1"/>
</dbReference>
<keyword evidence="5" id="KW-1185">Reference proteome</keyword>
<dbReference type="Proteomes" id="UP001447188">
    <property type="component" value="Unassembled WGS sequence"/>
</dbReference>
<dbReference type="PANTHER" id="PTHR42919:SF8">
    <property type="entry name" value="N-ALPHA-ACETYLTRANSFERASE 50"/>
    <property type="match status" value="1"/>
</dbReference>
<feature type="domain" description="N-acetyltransferase" evidence="3">
    <location>
        <begin position="11"/>
        <end position="207"/>
    </location>
</feature>
<sequence>MAPSHAPNPHITIRAPTPQTLPALKRLNALLLPINYPESFYNEILASPTTTRLTRLAFWFHSVTPPRTNGDVRTLLDGGESDGEEERWSEEQGNCVGGVRCRLEPPPPHASPELPPSRQGGSIYIMTLCTLSPYRHLGVGTQLITSVLSAAVELGCSEVYAHVWEANTDALDWYRKRGFDVDSGEVVQGYYRKLRPAGARVVRRRVGIADALVTAGRELK</sequence>
<evidence type="ECO:0000259" key="3">
    <source>
        <dbReference type="PROSITE" id="PS51186"/>
    </source>
</evidence>
<dbReference type="CDD" id="cd04301">
    <property type="entry name" value="NAT_SF"/>
    <property type="match status" value="1"/>
</dbReference>
<organism evidence="4 5">
    <name type="scientific">Discina gigas</name>
    <dbReference type="NCBI Taxonomy" id="1032678"/>
    <lineage>
        <taxon>Eukaryota</taxon>
        <taxon>Fungi</taxon>
        <taxon>Dikarya</taxon>
        <taxon>Ascomycota</taxon>
        <taxon>Pezizomycotina</taxon>
        <taxon>Pezizomycetes</taxon>
        <taxon>Pezizales</taxon>
        <taxon>Discinaceae</taxon>
        <taxon>Discina</taxon>
    </lineage>
</organism>
<protein>
    <recommendedName>
        <fullName evidence="3">N-acetyltransferase domain-containing protein</fullName>
    </recommendedName>
</protein>
<dbReference type="InterPro" id="IPR051556">
    <property type="entry name" value="N-term/lysine_N-AcTrnsfr"/>
</dbReference>
<evidence type="ECO:0000313" key="5">
    <source>
        <dbReference type="Proteomes" id="UP001447188"/>
    </source>
</evidence>
<accession>A0ABR3GLD7</accession>
<dbReference type="SUPFAM" id="SSF55729">
    <property type="entry name" value="Acyl-CoA N-acyltransferases (Nat)"/>
    <property type="match status" value="1"/>
</dbReference>
<dbReference type="Gene3D" id="3.40.630.30">
    <property type="match status" value="1"/>
</dbReference>
<proteinExistence type="predicted"/>
<dbReference type="EMBL" id="JBBBZM010000044">
    <property type="protein sequence ID" value="KAL0636748.1"/>
    <property type="molecule type" value="Genomic_DNA"/>
</dbReference>
<keyword evidence="2" id="KW-0012">Acyltransferase</keyword>
<evidence type="ECO:0000256" key="2">
    <source>
        <dbReference type="ARBA" id="ARBA00023315"/>
    </source>
</evidence>
<dbReference type="PROSITE" id="PS51186">
    <property type="entry name" value="GNAT"/>
    <property type="match status" value="1"/>
</dbReference>
<reference evidence="4 5" key="1">
    <citation type="submission" date="2024-02" db="EMBL/GenBank/DDBJ databases">
        <title>Discinaceae phylogenomics.</title>
        <authorList>
            <person name="Dirks A.C."/>
            <person name="James T.Y."/>
        </authorList>
    </citation>
    <scope>NUCLEOTIDE SEQUENCE [LARGE SCALE GENOMIC DNA]</scope>
    <source>
        <strain evidence="4 5">ACD0624</strain>
    </source>
</reference>